<evidence type="ECO:0000313" key="1">
    <source>
        <dbReference type="EMBL" id="ORJ23926.1"/>
    </source>
</evidence>
<reference evidence="1 2" key="1">
    <citation type="journal article" date="2017" name="Int. J. Syst. Evol. Microbiol.">
        <title>Rouxiella badensis sp. nov. and Rouxiella silvae sp. nov. isolated from peat bog soil in Germany and emendation of the genus description.</title>
        <authorList>
            <person name="Le Fleche-Mateos A."/>
            <person name="Kugler J.H."/>
            <person name="Hansen S.H."/>
            <person name="Syldatk C."/>
            <person name="Hausmann R."/>
            <person name="Lomprez F."/>
            <person name="Vandenbogaert M."/>
            <person name="Manuguerra J.C."/>
            <person name="Grimont P.A."/>
        </authorList>
    </citation>
    <scope>NUCLEOTIDE SEQUENCE [LARGE SCALE GENOMIC DNA]</scope>
    <source>
        <strain evidence="1 2">DSM 100043</strain>
    </source>
</reference>
<evidence type="ECO:0000313" key="2">
    <source>
        <dbReference type="Proteomes" id="UP000192536"/>
    </source>
</evidence>
<dbReference type="Proteomes" id="UP000192536">
    <property type="component" value="Unassembled WGS sequence"/>
</dbReference>
<dbReference type="EMBL" id="MRWE01000038">
    <property type="protein sequence ID" value="ORJ23926.1"/>
    <property type="molecule type" value="Genomic_DNA"/>
</dbReference>
<dbReference type="InterPro" id="IPR007476">
    <property type="entry name" value="RdgC"/>
</dbReference>
<protein>
    <submittedName>
        <fullName evidence="1">Uncharacterized protein</fullName>
    </submittedName>
</protein>
<dbReference type="GO" id="GO:0006310">
    <property type="term" value="P:DNA recombination"/>
    <property type="evidence" value="ECO:0007669"/>
    <property type="project" value="InterPro"/>
</dbReference>
<keyword evidence="2" id="KW-1185">Reference proteome</keyword>
<organism evidence="1 2">
    <name type="scientific">Rouxiella badensis</name>
    <dbReference type="NCBI Taxonomy" id="1646377"/>
    <lineage>
        <taxon>Bacteria</taxon>
        <taxon>Pseudomonadati</taxon>
        <taxon>Pseudomonadota</taxon>
        <taxon>Gammaproteobacteria</taxon>
        <taxon>Enterobacterales</taxon>
        <taxon>Yersiniaceae</taxon>
        <taxon>Rouxiella</taxon>
    </lineage>
</organism>
<gene>
    <name evidence="1" type="ORF">BS640_18655</name>
</gene>
<proteinExistence type="predicted"/>
<name>A0A1X0WAX1_9GAMM</name>
<dbReference type="RefSeq" id="WP_084913084.1">
    <property type="nucleotide sequence ID" value="NZ_MRWE01000038.1"/>
</dbReference>
<sequence length="305" mass="34234">MKIFRSVFPYATADKIPENISECLLGHSHSNLREGLKSSSGFVLLTENEHFIRVDHRWLFKYVSESRKANVHSVNALYQERLQKTSESGREITGEVAEEIREQATREMLKYSPITVSEVFILFDEKAGKIWCSGNTPAKCEKALTRLRRAIGTLKTAPLIFDNAGKILARYLSRDLHSPLSVYQLPECLQVPEHGKAVAIGNDGEKVLFDGISLRENAVREMLSSMEVTALEMFLANHCLDRTVEEIAHFELQSTSSGRVNLKGLSYEGSAADQEGDASHHYATEIIIISRIFNQVFSGLRGLFV</sequence>
<dbReference type="AlphaFoldDB" id="A0A1X0WAX1"/>
<dbReference type="Pfam" id="PF04381">
    <property type="entry name" value="RdgC"/>
    <property type="match status" value="1"/>
</dbReference>
<accession>A0A1X0WAX1</accession>
<comment type="caution">
    <text evidence="1">The sequence shown here is derived from an EMBL/GenBank/DDBJ whole genome shotgun (WGS) entry which is preliminary data.</text>
</comment>